<gene>
    <name evidence="2" type="ORF">DVA86_08405</name>
</gene>
<keyword evidence="1" id="KW-0472">Membrane</keyword>
<reference evidence="2 3" key="1">
    <citation type="submission" date="2018-07" db="EMBL/GenBank/DDBJ databases">
        <title>Draft genome of the type strain Streptomyces armeniacus ATCC 15676.</title>
        <authorList>
            <person name="Labana P."/>
            <person name="Gosse J.T."/>
            <person name="Boddy C.N."/>
        </authorList>
    </citation>
    <scope>NUCLEOTIDE SEQUENCE [LARGE SCALE GENOMIC DNA]</scope>
    <source>
        <strain evidence="2 3">ATCC 15676</strain>
    </source>
</reference>
<evidence type="ECO:0000313" key="3">
    <source>
        <dbReference type="Proteomes" id="UP000254425"/>
    </source>
</evidence>
<accession>A0A345XLZ7</accession>
<proteinExistence type="predicted"/>
<keyword evidence="1" id="KW-1133">Transmembrane helix</keyword>
<feature type="transmembrane region" description="Helical" evidence="1">
    <location>
        <begin position="37"/>
        <end position="56"/>
    </location>
</feature>
<dbReference type="RefSeq" id="WP_208877020.1">
    <property type="nucleotide sequence ID" value="NZ_CP031320.1"/>
</dbReference>
<keyword evidence="3" id="KW-1185">Reference proteome</keyword>
<dbReference type="Proteomes" id="UP000254425">
    <property type="component" value="Chromosome"/>
</dbReference>
<keyword evidence="1" id="KW-0812">Transmembrane</keyword>
<protein>
    <recommendedName>
        <fullName evidence="4">Integral membrane protein</fullName>
    </recommendedName>
</protein>
<dbReference type="KEGG" id="sarm:DVA86_08405"/>
<dbReference type="EMBL" id="CP031320">
    <property type="protein sequence ID" value="AXK32663.1"/>
    <property type="molecule type" value="Genomic_DNA"/>
</dbReference>
<evidence type="ECO:0000256" key="1">
    <source>
        <dbReference type="SAM" id="Phobius"/>
    </source>
</evidence>
<sequence length="229" mass="23237">MGIAEAGFRTARAAVFTALCVALSAGAHVLLSGTPVPPVTLVAVSAGVFLLAFALADRERGYFRIAALLIPLELFADTVFTTGQHACYGQAGGPVTGPLRSVGIDFVCAGGDFGTPLAQMAHGGSSLPLQAAAPAGSPWLLLSAHVAVGLLAAAWLRRGEAAVARLLRAAAATAFRPLLLAVATCRTSAADGPPAGTARALPVRTARKFPLIRHSVLRRGPPYALATAA</sequence>
<name>A0A345XLZ7_9ACTN</name>
<evidence type="ECO:0000313" key="2">
    <source>
        <dbReference type="EMBL" id="AXK32663.1"/>
    </source>
</evidence>
<evidence type="ECO:0008006" key="4">
    <source>
        <dbReference type="Google" id="ProtNLM"/>
    </source>
</evidence>
<dbReference type="AlphaFoldDB" id="A0A345XLZ7"/>
<organism evidence="2 3">
    <name type="scientific">Streptomyces armeniacus</name>
    <dbReference type="NCBI Taxonomy" id="83291"/>
    <lineage>
        <taxon>Bacteria</taxon>
        <taxon>Bacillati</taxon>
        <taxon>Actinomycetota</taxon>
        <taxon>Actinomycetes</taxon>
        <taxon>Kitasatosporales</taxon>
        <taxon>Streptomycetaceae</taxon>
        <taxon>Streptomyces</taxon>
    </lineage>
</organism>